<dbReference type="Gene3D" id="3.40.50.720">
    <property type="entry name" value="NAD(P)-binding Rossmann-like Domain"/>
    <property type="match status" value="1"/>
</dbReference>
<evidence type="ECO:0000256" key="3">
    <source>
        <dbReference type="SAM" id="MobiDB-lite"/>
    </source>
</evidence>
<keyword evidence="2" id="KW-0520">NAD</keyword>
<dbReference type="SUPFAM" id="SSF51735">
    <property type="entry name" value="NAD(P)-binding Rossmann-fold domains"/>
    <property type="match status" value="1"/>
</dbReference>
<organism evidence="5 6">
    <name type="scientific">Stephanodiscus triporus</name>
    <dbReference type="NCBI Taxonomy" id="2934178"/>
    <lineage>
        <taxon>Eukaryota</taxon>
        <taxon>Sar</taxon>
        <taxon>Stramenopiles</taxon>
        <taxon>Ochrophyta</taxon>
        <taxon>Bacillariophyta</taxon>
        <taxon>Coscinodiscophyceae</taxon>
        <taxon>Thalassiosirophycidae</taxon>
        <taxon>Stephanodiscales</taxon>
        <taxon>Stephanodiscaceae</taxon>
        <taxon>Stephanodiscus</taxon>
    </lineage>
</organism>
<evidence type="ECO:0000313" key="6">
    <source>
        <dbReference type="Proteomes" id="UP001530315"/>
    </source>
</evidence>
<dbReference type="EMBL" id="JALLAZ020001450">
    <property type="protein sequence ID" value="KAL3774725.1"/>
    <property type="molecule type" value="Genomic_DNA"/>
</dbReference>
<protein>
    <recommendedName>
        <fullName evidence="7">NAD-dependent epimerase/dehydratase domain-containing protein</fullName>
    </recommendedName>
</protein>
<evidence type="ECO:0000256" key="1">
    <source>
        <dbReference type="ARBA" id="ARBA00007637"/>
    </source>
</evidence>
<feature type="region of interest" description="Disordered" evidence="3">
    <location>
        <begin position="325"/>
        <end position="357"/>
    </location>
</feature>
<proteinExistence type="inferred from homology"/>
<dbReference type="InterPro" id="IPR036291">
    <property type="entry name" value="NAD(P)-bd_dom_sf"/>
</dbReference>
<accession>A0ABD3NFU0</accession>
<keyword evidence="4" id="KW-1133">Transmembrane helix</keyword>
<keyword evidence="6" id="KW-1185">Reference proteome</keyword>
<dbReference type="PANTHER" id="PTHR43574">
    <property type="entry name" value="EPIMERASE-RELATED"/>
    <property type="match status" value="1"/>
</dbReference>
<name>A0ABD3NFU0_9STRA</name>
<evidence type="ECO:0000256" key="4">
    <source>
        <dbReference type="SAM" id="Phobius"/>
    </source>
</evidence>
<comment type="caution">
    <text evidence="5">The sequence shown here is derived from an EMBL/GenBank/DDBJ whole genome shotgun (WGS) entry which is preliminary data.</text>
</comment>
<keyword evidence="4" id="KW-0812">Transmembrane</keyword>
<feature type="transmembrane region" description="Helical" evidence="4">
    <location>
        <begin position="6"/>
        <end position="25"/>
    </location>
</feature>
<sequence length="391" mass="44026">MVAQGGQYIIIHALLLICGVGSLTFPYKRSRISAHESKYVGDSDDNDVAIHNRLMVFGLGNVGSLVAQRSTSLKFANRSENVTFFNDVWGTTRSAKRVPGVKAISFDACRELKEILPSCTHILVTIPPVDAPTDLDRNINATHVGGRPRRWKYFCDPVLDHPIFCLRDLVPVNTWIGFISSTSVYGNHDGEWVNEDSEVKFEPGTKGEMYFRAEEEWRSAANKCGWRLHVFRASGLYGNTRSALHTIRIGKLDASAPNDKPRGTFPTSRIHEEDVSRAIISAVMCNEPATGAACLWNLADDDPADREEVMLFGKTLLKEENLLPRRTLEKSRSPSANLHQTERERRRSTDRKRVQNQRIKGLLPDGKLIYPTYREGLLSVLDSNREEWSSE</sequence>
<evidence type="ECO:0000313" key="5">
    <source>
        <dbReference type="EMBL" id="KAL3774725.1"/>
    </source>
</evidence>
<reference evidence="5 6" key="1">
    <citation type="submission" date="2024-10" db="EMBL/GenBank/DDBJ databases">
        <title>Updated reference genomes for cyclostephanoid diatoms.</title>
        <authorList>
            <person name="Roberts W.R."/>
            <person name="Alverson A.J."/>
        </authorList>
    </citation>
    <scope>NUCLEOTIDE SEQUENCE [LARGE SCALE GENOMIC DNA]</scope>
    <source>
        <strain evidence="5 6">AJA276-08</strain>
    </source>
</reference>
<evidence type="ECO:0008006" key="7">
    <source>
        <dbReference type="Google" id="ProtNLM"/>
    </source>
</evidence>
<dbReference type="Proteomes" id="UP001530315">
    <property type="component" value="Unassembled WGS sequence"/>
</dbReference>
<evidence type="ECO:0000256" key="2">
    <source>
        <dbReference type="ARBA" id="ARBA00023027"/>
    </source>
</evidence>
<feature type="compositionally biased region" description="Basic and acidic residues" evidence="3">
    <location>
        <begin position="340"/>
        <end position="353"/>
    </location>
</feature>
<dbReference type="AlphaFoldDB" id="A0ABD3NFU0"/>
<keyword evidence="4" id="KW-0472">Membrane</keyword>
<comment type="similarity">
    <text evidence="1">Belongs to the NAD(P)-dependent epimerase/dehydratase family.</text>
</comment>
<gene>
    <name evidence="5" type="ORF">ACHAW5_009551</name>
</gene>